<dbReference type="AlphaFoldDB" id="A0AAD4QCF0"/>
<keyword evidence="1" id="KW-0812">Transmembrane</keyword>
<keyword evidence="1" id="KW-1133">Transmembrane helix</keyword>
<feature type="domain" description="DUF6535" evidence="2">
    <location>
        <begin position="22"/>
        <end position="197"/>
    </location>
</feature>
<feature type="transmembrane region" description="Helical" evidence="1">
    <location>
        <begin position="109"/>
        <end position="133"/>
    </location>
</feature>
<organism evidence="3 4">
    <name type="scientific">Lactarius akahatsu</name>
    <dbReference type="NCBI Taxonomy" id="416441"/>
    <lineage>
        <taxon>Eukaryota</taxon>
        <taxon>Fungi</taxon>
        <taxon>Dikarya</taxon>
        <taxon>Basidiomycota</taxon>
        <taxon>Agaricomycotina</taxon>
        <taxon>Agaricomycetes</taxon>
        <taxon>Russulales</taxon>
        <taxon>Russulaceae</taxon>
        <taxon>Lactarius</taxon>
    </lineage>
</organism>
<proteinExistence type="predicted"/>
<evidence type="ECO:0000259" key="2">
    <source>
        <dbReference type="Pfam" id="PF20153"/>
    </source>
</evidence>
<reference evidence="3" key="1">
    <citation type="submission" date="2022-01" db="EMBL/GenBank/DDBJ databases">
        <title>Comparative genomics reveals a dynamic genome evolution in the ectomycorrhizal milk-cap (Lactarius) mushrooms.</title>
        <authorList>
            <consortium name="DOE Joint Genome Institute"/>
            <person name="Lebreton A."/>
            <person name="Tang N."/>
            <person name="Kuo A."/>
            <person name="LaButti K."/>
            <person name="Drula E."/>
            <person name="Barry K."/>
            <person name="Clum A."/>
            <person name="Lipzen A."/>
            <person name="Mousain D."/>
            <person name="Ng V."/>
            <person name="Wang R."/>
            <person name="Wang X."/>
            <person name="Dai Y."/>
            <person name="Henrissat B."/>
            <person name="Grigoriev I.V."/>
            <person name="Guerin-Laguette A."/>
            <person name="Yu F."/>
            <person name="Martin F.M."/>
        </authorList>
    </citation>
    <scope>NUCLEOTIDE SEQUENCE</scope>
    <source>
        <strain evidence="3">QP</strain>
    </source>
</reference>
<evidence type="ECO:0000313" key="3">
    <source>
        <dbReference type="EMBL" id="KAH8989061.1"/>
    </source>
</evidence>
<dbReference type="EMBL" id="JAKELL010000039">
    <property type="protein sequence ID" value="KAH8989061.1"/>
    <property type="molecule type" value="Genomic_DNA"/>
</dbReference>
<protein>
    <recommendedName>
        <fullName evidence="2">DUF6535 domain-containing protein</fullName>
    </recommendedName>
</protein>
<feature type="transmembrane region" description="Helical" evidence="1">
    <location>
        <begin position="203"/>
        <end position="221"/>
    </location>
</feature>
<keyword evidence="4" id="KW-1185">Reference proteome</keyword>
<accession>A0AAD4QCF0</accession>
<feature type="transmembrane region" description="Helical" evidence="1">
    <location>
        <begin position="44"/>
        <end position="64"/>
    </location>
</feature>
<evidence type="ECO:0000313" key="4">
    <source>
        <dbReference type="Proteomes" id="UP001201163"/>
    </source>
</evidence>
<sequence>MSQADTQNEPKIIDGSAPLFSMYNERAKEHDEKMAESWKGDAEGILVFTGLFSAAVAQLLGSVLQSLQLNPQDASSFYLARIYQLTPGSNAQSIHLPDNPDGFKPPKTAIWVSILWSLSLVISLSCALLATLLQQWARRYLRITQKWNDPQKRAQIRELMRLALKKQVRLRWMVELLPTLLHISVFLFLVGFVAYLSTFNHSVAKWAGACAGTCALLYMYISLVPIISRDSPYYTPLTTLVWAISMGIASVFLRLRHFVASRSSHLGDTVRIQESFQLYYQRVVKGVAKDVEKLADTQSSDLATFVLLSTFDSLDGDGDMEQFLSRIPGLYASARVHLDGNAFARFNSDILPSSIMSFMDHVLSSNLPDSAKQNCVAICSRAINANLLLLQSTFRQILQTLNSDIFNRADFVRLALEHLRRDDQDSDPWVKDYAQCIVAVAMNRTHLEDGAWIDMAWHYLKPHHAQYRWEAHNLRLCNLIYITRQLKDSRLENSDQFEIGGDWYIALVEARKLEVRGTALGLRLEFRALWNELVGVAHDWQASETTRQNAHKVLYLLYTVYNFM</sequence>
<dbReference type="Pfam" id="PF20153">
    <property type="entry name" value="DUF6535"/>
    <property type="match status" value="1"/>
</dbReference>
<gene>
    <name evidence="3" type="ORF">EDB92DRAFT_1947613</name>
</gene>
<name>A0AAD4QCF0_9AGAM</name>
<feature type="transmembrane region" description="Helical" evidence="1">
    <location>
        <begin position="176"/>
        <end position="197"/>
    </location>
</feature>
<comment type="caution">
    <text evidence="3">The sequence shown here is derived from an EMBL/GenBank/DDBJ whole genome shotgun (WGS) entry which is preliminary data.</text>
</comment>
<keyword evidence="1" id="KW-0472">Membrane</keyword>
<dbReference type="InterPro" id="IPR045338">
    <property type="entry name" value="DUF6535"/>
</dbReference>
<dbReference type="Proteomes" id="UP001201163">
    <property type="component" value="Unassembled WGS sequence"/>
</dbReference>
<feature type="transmembrane region" description="Helical" evidence="1">
    <location>
        <begin position="233"/>
        <end position="253"/>
    </location>
</feature>
<evidence type="ECO:0000256" key="1">
    <source>
        <dbReference type="SAM" id="Phobius"/>
    </source>
</evidence>